<feature type="region of interest" description="Disordered" evidence="4">
    <location>
        <begin position="63"/>
        <end position="127"/>
    </location>
</feature>
<dbReference type="AlphaFoldDB" id="M9MEG8"/>
<feature type="region of interest" description="Disordered" evidence="4">
    <location>
        <begin position="1"/>
        <end position="48"/>
    </location>
</feature>
<evidence type="ECO:0000256" key="3">
    <source>
        <dbReference type="ARBA" id="ARBA00023242"/>
    </source>
</evidence>
<sequence>MDSEAGPSSAPLFKKRFKPQRAARITTAIDDAPAPESTSTAAPIDPAVDEELSVQDLIALRSLARRPGGIELDRLNRGDRRRRPNQRKNADEDSTKRISNRAGDDDSDHEDKPRLVRKNNFQGETGTVDVDKHMMAYIEDEMRKRTGSADTVDAAAIVAAVNDPEDALYAVAEKYKELHRSIKPEQTQEQREGNVAFSSAMLTSIPEVDLGIDARMANIQDTEAARREASQPKPAHHDVDEDFANARFQRAKPRQDHAQSSNQGSRPERRQMATDQLVLDRFKKRQRNFR</sequence>
<dbReference type="EMBL" id="DF196781">
    <property type="protein sequence ID" value="GAC75293.1"/>
    <property type="molecule type" value="Genomic_DNA"/>
</dbReference>
<dbReference type="GO" id="GO:0000398">
    <property type="term" value="P:mRNA splicing, via spliceosome"/>
    <property type="evidence" value="ECO:0007669"/>
    <property type="project" value="TreeGrafter"/>
</dbReference>
<dbReference type="PANTHER" id="PTHR13486">
    <property type="entry name" value="TELOMERE LENGTH AND SILENCING PROTEIN 1 TLS1 FAMILY MEMBER"/>
    <property type="match status" value="1"/>
</dbReference>
<evidence type="ECO:0000313" key="5">
    <source>
        <dbReference type="EMBL" id="GAC75293.1"/>
    </source>
</evidence>
<comment type="similarity">
    <text evidence="2">Belongs to the TLS1 family.</text>
</comment>
<dbReference type="PANTHER" id="PTHR13486:SF2">
    <property type="entry name" value="SPLICING FACTOR C9ORF78"/>
    <property type="match status" value="1"/>
</dbReference>
<comment type="subcellular location">
    <subcellularLocation>
        <location evidence="1">Nucleus</location>
    </subcellularLocation>
</comment>
<dbReference type="GO" id="GO:0005681">
    <property type="term" value="C:spliceosomal complex"/>
    <property type="evidence" value="ECO:0007669"/>
    <property type="project" value="TreeGrafter"/>
</dbReference>
<evidence type="ECO:0000256" key="1">
    <source>
        <dbReference type="ARBA" id="ARBA00004123"/>
    </source>
</evidence>
<feature type="compositionally biased region" description="Basic and acidic residues" evidence="4">
    <location>
        <begin position="223"/>
        <end position="239"/>
    </location>
</feature>
<accession>M9MEG8</accession>
<feature type="compositionally biased region" description="Low complexity" evidence="4">
    <location>
        <begin position="32"/>
        <end position="43"/>
    </location>
</feature>
<dbReference type="Pfam" id="PF07052">
    <property type="entry name" value="Hep_59"/>
    <property type="match status" value="1"/>
</dbReference>
<gene>
    <name evidence="5" type="ORF">PANT_15c00004</name>
</gene>
<proteinExistence type="inferred from homology"/>
<feature type="region of interest" description="Disordered" evidence="4">
    <location>
        <begin position="223"/>
        <end position="290"/>
    </location>
</feature>
<reference evidence="6" key="1">
    <citation type="journal article" date="2013" name="Genome Announc.">
        <title>Genome sequence of the basidiomycetous yeast Pseudozyma antarctica T-34, a producer of the glycolipid biosurfactants mannosylerythritol lipids.</title>
        <authorList>
            <person name="Morita T."/>
            <person name="Koike H."/>
            <person name="Koyama Y."/>
            <person name="Hagiwara H."/>
            <person name="Ito E."/>
            <person name="Fukuoka T."/>
            <person name="Imura T."/>
            <person name="Machida M."/>
            <person name="Kitamoto D."/>
        </authorList>
    </citation>
    <scope>NUCLEOTIDE SEQUENCE [LARGE SCALE GENOMIC DNA]</scope>
    <source>
        <strain evidence="6">T-34</strain>
    </source>
</reference>
<name>M9MEG8_PSEA3</name>
<dbReference type="InterPro" id="IPR010756">
    <property type="entry name" value="Tls1-like"/>
</dbReference>
<keyword evidence="3" id="KW-0539">Nucleus</keyword>
<dbReference type="OrthoDB" id="5627at2759"/>
<evidence type="ECO:0000256" key="4">
    <source>
        <dbReference type="SAM" id="MobiDB-lite"/>
    </source>
</evidence>
<dbReference type="STRING" id="1151754.M9MEG8"/>
<dbReference type="Proteomes" id="UP000011976">
    <property type="component" value="Unassembled WGS sequence"/>
</dbReference>
<protein>
    <submittedName>
        <fullName evidence="5">Uncharacterized conserved protein</fullName>
    </submittedName>
</protein>
<evidence type="ECO:0000256" key="2">
    <source>
        <dbReference type="ARBA" id="ARBA00007643"/>
    </source>
</evidence>
<evidence type="ECO:0000313" key="6">
    <source>
        <dbReference type="Proteomes" id="UP000011976"/>
    </source>
</evidence>
<organism evidence="5 6">
    <name type="scientific">Pseudozyma antarctica (strain T-34)</name>
    <name type="common">Yeast</name>
    <name type="synonym">Candida antarctica</name>
    <dbReference type="NCBI Taxonomy" id="1151754"/>
    <lineage>
        <taxon>Eukaryota</taxon>
        <taxon>Fungi</taxon>
        <taxon>Dikarya</taxon>
        <taxon>Basidiomycota</taxon>
        <taxon>Ustilaginomycotina</taxon>
        <taxon>Ustilaginomycetes</taxon>
        <taxon>Ustilaginales</taxon>
        <taxon>Ustilaginaceae</taxon>
        <taxon>Moesziomyces</taxon>
    </lineage>
</organism>